<organism evidence="2 3">
    <name type="scientific">Actinobacillus equuli subsp. equuli</name>
    <dbReference type="NCBI Taxonomy" id="202947"/>
    <lineage>
        <taxon>Bacteria</taxon>
        <taxon>Pseudomonadati</taxon>
        <taxon>Pseudomonadota</taxon>
        <taxon>Gammaproteobacteria</taxon>
        <taxon>Pasteurellales</taxon>
        <taxon>Pasteurellaceae</taxon>
        <taxon>Actinobacillus</taxon>
    </lineage>
</organism>
<protein>
    <submittedName>
        <fullName evidence="2">Uncharacterized protein</fullName>
    </submittedName>
</protein>
<evidence type="ECO:0000313" key="2">
    <source>
        <dbReference type="EMBL" id="MDE8034630.1"/>
    </source>
</evidence>
<evidence type="ECO:0000313" key="3">
    <source>
        <dbReference type="Proteomes" id="UP001142444"/>
    </source>
</evidence>
<keyword evidence="1" id="KW-1133">Transmembrane helix</keyword>
<dbReference type="RefSeq" id="WP_275217748.1">
    <property type="nucleotide sequence ID" value="NZ_JAPHVQ010000004.1"/>
</dbReference>
<dbReference type="EMBL" id="JAPHVQ010000004">
    <property type="protein sequence ID" value="MDE8034630.1"/>
    <property type="molecule type" value="Genomic_DNA"/>
</dbReference>
<accession>A0A9X4G5N3</accession>
<evidence type="ECO:0000256" key="1">
    <source>
        <dbReference type="SAM" id="Phobius"/>
    </source>
</evidence>
<keyword evidence="1" id="KW-0472">Membrane</keyword>
<comment type="caution">
    <text evidence="2">The sequence shown here is derived from an EMBL/GenBank/DDBJ whole genome shotgun (WGS) entry which is preliminary data.</text>
</comment>
<feature type="transmembrane region" description="Helical" evidence="1">
    <location>
        <begin position="7"/>
        <end position="27"/>
    </location>
</feature>
<dbReference type="Proteomes" id="UP001142444">
    <property type="component" value="Unassembled WGS sequence"/>
</dbReference>
<sequence>MKIDKTILFIAIAIISLVLILFAVGQYLNIKEIMAIFASGIVTSVGWSVSSYLNNRSFLRGEFIKNKDKLTSLIDEYFKELNTLFEAVKTTEQDVEDYISDHAEDIRLKAEQIHRVFSGDVRFLSAKSCNSLISEPLDYFSDHLTRNEKLQQFKKQILAEIDTLYEEWLKTL</sequence>
<keyword evidence="1" id="KW-0812">Transmembrane</keyword>
<reference evidence="2" key="1">
    <citation type="submission" date="2022-11" db="EMBL/GenBank/DDBJ databases">
        <authorList>
            <person name="Kamali M."/>
            <person name="Peak L."/>
            <person name="Go Y.Y."/>
            <person name="Balasuriya U.B.R."/>
            <person name="Carossino M."/>
        </authorList>
    </citation>
    <scope>NUCLEOTIDE SEQUENCE</scope>
    <source>
        <strain evidence="2">4524</strain>
    </source>
</reference>
<feature type="transmembrane region" description="Helical" evidence="1">
    <location>
        <begin position="33"/>
        <end position="53"/>
    </location>
</feature>
<keyword evidence="3" id="KW-1185">Reference proteome</keyword>
<gene>
    <name evidence="2" type="ORF">OQ257_05560</name>
</gene>
<reference evidence="2" key="2">
    <citation type="journal article" date="2023" name="Pathogens">
        <title>Pathological Features and Genomic Characterization of an Actinobacillus equuli subsp. equuli Bearing Unique Virulence-Associated Genes from an Adult Horse with Pleuropneumonia.</title>
        <authorList>
            <person name="Kamali M."/>
            <person name="Carossino M."/>
            <person name="Del Piero F."/>
            <person name="Peak L."/>
            <person name="Mitchell M.S."/>
            <person name="Willette J."/>
            <person name="Baker R."/>
            <person name="Li F."/>
            <person name="Kenez A."/>
            <person name="Balasuriya U.B.R."/>
            <person name="Go Y.Y."/>
        </authorList>
    </citation>
    <scope>NUCLEOTIDE SEQUENCE</scope>
    <source>
        <strain evidence="2">4524</strain>
    </source>
</reference>
<dbReference type="AlphaFoldDB" id="A0A9X4G5N3"/>
<proteinExistence type="predicted"/>
<name>A0A9X4G5N3_ACTEU</name>